<keyword evidence="5" id="KW-0472">Membrane</keyword>
<dbReference type="AlphaFoldDB" id="A0A1Y2LWI9"/>
<evidence type="ECO:0000256" key="1">
    <source>
        <dbReference type="ARBA" id="ARBA00010139"/>
    </source>
</evidence>
<dbReference type="InParanoid" id="A0A1Y2LWI9"/>
<evidence type="ECO:0000256" key="4">
    <source>
        <dbReference type="ARBA" id="ARBA00023002"/>
    </source>
</evidence>
<keyword evidence="5" id="KW-1133">Transmembrane helix</keyword>
<proteinExistence type="inferred from homology"/>
<evidence type="ECO:0000313" key="7">
    <source>
        <dbReference type="Proteomes" id="UP000193240"/>
    </source>
</evidence>
<gene>
    <name evidence="6" type="ORF">B5807_07733</name>
</gene>
<organism evidence="6 7">
    <name type="scientific">Epicoccum nigrum</name>
    <name type="common">Soil fungus</name>
    <name type="synonym">Epicoccum purpurascens</name>
    <dbReference type="NCBI Taxonomy" id="105696"/>
    <lineage>
        <taxon>Eukaryota</taxon>
        <taxon>Fungi</taxon>
        <taxon>Dikarya</taxon>
        <taxon>Ascomycota</taxon>
        <taxon>Pezizomycotina</taxon>
        <taxon>Dothideomycetes</taxon>
        <taxon>Pleosporomycetidae</taxon>
        <taxon>Pleosporales</taxon>
        <taxon>Pleosporineae</taxon>
        <taxon>Didymellaceae</taxon>
        <taxon>Epicoccum</taxon>
    </lineage>
</organism>
<dbReference type="GO" id="GO:0050661">
    <property type="term" value="F:NADP binding"/>
    <property type="evidence" value="ECO:0007669"/>
    <property type="project" value="InterPro"/>
</dbReference>
<keyword evidence="4" id="KW-0560">Oxidoreductase</keyword>
<dbReference type="OMA" id="WNTGGCT"/>
<dbReference type="InterPro" id="IPR020946">
    <property type="entry name" value="Flavin_mOase-like"/>
</dbReference>
<feature type="transmembrane region" description="Helical" evidence="5">
    <location>
        <begin position="552"/>
        <end position="573"/>
    </location>
</feature>
<evidence type="ECO:0000313" key="6">
    <source>
        <dbReference type="EMBL" id="OSS48221.1"/>
    </source>
</evidence>
<dbReference type="InterPro" id="IPR036188">
    <property type="entry name" value="FAD/NAD-bd_sf"/>
</dbReference>
<keyword evidence="2" id="KW-0285">Flavoprotein</keyword>
<dbReference type="Pfam" id="PF00743">
    <property type="entry name" value="FMO-like"/>
    <property type="match status" value="1"/>
</dbReference>
<keyword evidence="7" id="KW-1185">Reference proteome</keyword>
<sequence>MGGSKPWPEVPVGNKDHTSAAVVIIGAGISGMCMAIDLIKRNKCHNFVIIEKSTSIGGTWHDNKYPGCCCDVWSALYSYSFEQNPDWTREYPGQEEILEYLRNVANKYQLYKYIRFNTAVEAATWDDEKKRWKVDVKVTGGKDAEFSQGYSISSDFLVSAVGQLNQPRYPDIPGLDEFKGKMMHSARWDWSYDMQGKKIGVIGNGATAAQIIPEILPVSQTLTVYQRSPNWVIPREDGPVPGWKRALYRYVPPVRWRKRAEMMDFRESFYSAVTDGQSAFADMLRSLCGDMMRRQIPSSPSLWAKLTPSYNPGCKRVIISDDYYPAIADAKTTLETEGIKRITATGIELNNGQHRDHDMLVLATGFRTVEFLFPMRITGAQGRELADEWAGGATALYGTVVPSLPNFGMFYGPNTNLGHNSIILMIEAQSRYLNGLVSAVLDARNRHAPIGLVPTASRTAAFNAQIQSVLEKSSFADPNCGSWYKNKQGRITNNWSGTVVEYQELLSKVDWDDFEVVGGGGKGEASRAASGVVFGGAEAETRVGRVREETRVSNAALVVGAISTVLVGAAWYAGVGRRVRFGR</sequence>
<dbReference type="EMBL" id="KZ107846">
    <property type="protein sequence ID" value="OSS48221.1"/>
    <property type="molecule type" value="Genomic_DNA"/>
</dbReference>
<protein>
    <submittedName>
        <fullName evidence="6">Uncharacterized protein</fullName>
    </submittedName>
</protein>
<feature type="transmembrane region" description="Helical" evidence="5">
    <location>
        <begin position="20"/>
        <end position="39"/>
    </location>
</feature>
<reference evidence="6 7" key="1">
    <citation type="journal article" date="2017" name="Genome Announc.">
        <title>Genome sequence of the saprophytic ascomycete Epicoccum nigrum ICMP 19927 strain isolated from New Zealand.</title>
        <authorList>
            <person name="Fokin M."/>
            <person name="Fleetwood D."/>
            <person name="Weir B.S."/>
            <person name="Villas-Boas S.G."/>
        </authorList>
    </citation>
    <scope>NUCLEOTIDE SEQUENCE [LARGE SCALE GENOMIC DNA]</scope>
    <source>
        <strain evidence="6 7">ICMP 19927</strain>
    </source>
</reference>
<dbReference type="Proteomes" id="UP000193240">
    <property type="component" value="Unassembled WGS sequence"/>
</dbReference>
<dbReference type="PANTHER" id="PTHR42877">
    <property type="entry name" value="L-ORNITHINE N(5)-MONOOXYGENASE-RELATED"/>
    <property type="match status" value="1"/>
</dbReference>
<dbReference type="Gene3D" id="3.50.50.60">
    <property type="entry name" value="FAD/NAD(P)-binding domain"/>
    <property type="match status" value="2"/>
</dbReference>
<accession>A0A1Y2LWI9</accession>
<evidence type="ECO:0000256" key="3">
    <source>
        <dbReference type="ARBA" id="ARBA00022827"/>
    </source>
</evidence>
<evidence type="ECO:0000256" key="5">
    <source>
        <dbReference type="SAM" id="Phobius"/>
    </source>
</evidence>
<keyword evidence="3" id="KW-0274">FAD</keyword>
<name>A0A1Y2LWI9_EPING</name>
<keyword evidence="5" id="KW-0812">Transmembrane</keyword>
<evidence type="ECO:0000256" key="2">
    <source>
        <dbReference type="ARBA" id="ARBA00022630"/>
    </source>
</evidence>
<dbReference type="PANTHER" id="PTHR42877:SF4">
    <property type="entry name" value="FAD_NAD(P)-BINDING DOMAIN-CONTAINING PROTEIN-RELATED"/>
    <property type="match status" value="1"/>
</dbReference>
<comment type="similarity">
    <text evidence="1">Belongs to the FAD-binding monooxygenase family.</text>
</comment>
<dbReference type="InterPro" id="IPR051209">
    <property type="entry name" value="FAD-bind_Monooxygenase_sf"/>
</dbReference>
<dbReference type="GO" id="GO:0004499">
    <property type="term" value="F:N,N-dimethylaniline monooxygenase activity"/>
    <property type="evidence" value="ECO:0007669"/>
    <property type="project" value="InterPro"/>
</dbReference>
<dbReference type="GO" id="GO:0050660">
    <property type="term" value="F:flavin adenine dinucleotide binding"/>
    <property type="evidence" value="ECO:0007669"/>
    <property type="project" value="InterPro"/>
</dbReference>
<dbReference type="SUPFAM" id="SSF51905">
    <property type="entry name" value="FAD/NAD(P)-binding domain"/>
    <property type="match status" value="2"/>
</dbReference>